<feature type="compositionally biased region" description="Polar residues" evidence="5">
    <location>
        <begin position="67"/>
        <end position="81"/>
    </location>
</feature>
<dbReference type="RefSeq" id="XP_064660338.1">
    <property type="nucleotide sequence ID" value="XM_064801708.1"/>
</dbReference>
<feature type="compositionally biased region" description="Polar residues" evidence="5">
    <location>
        <begin position="244"/>
        <end position="268"/>
    </location>
</feature>
<dbReference type="GO" id="GO:0008270">
    <property type="term" value="F:zinc ion binding"/>
    <property type="evidence" value="ECO:0007669"/>
    <property type="project" value="UniProtKB-KW"/>
</dbReference>
<sequence length="1025" mass="113302">MPGTGHTPKKRKTTNTPTTADDIAQANSTAQLFAGARQNRWMLQDQNMSLQWGGPSLHRPPHEQVQERSISNAQETPSGMATTPREKGNMDGLQTGQQASSTSTNTDNELMAGLFDFTVSENPTTVAPSFLVDYGTPATTASATHEPPPAQNRAMRTSFDVTATTAWQQPGLPSPALTERNIRSPAFANADTFLQTAGSSHAAPPPQRRGPGRPRKPGHPPPDFLHTMNGNPPRKAGPVPQHQRLPSQTNIQPRPATQTPPNVNPQSRSRTHPTLPEFVAHCKELKHVNMRFNLAQFRQECHDHGQTLSDIDQGRLILLSNAVEGTDWFYITLSQIVVLADDAKCLPQPANEVVYHTWRFLDTLLSNNSAVSQHVLAFLGRFPMSLVGLYASPDSVRYQRQLCEVVEFVKGLPHRFGQLAQDCKDRLAPPLVEEMYDALGSASCVMQSTIFRAITRMIWEPQPGVDLNNGIGELEKLHYHNQAFFFANARRNRQEMDAAINAMRQTFFAWNGHVKSMAQFTAYQAQLAPSQRSKAPKFVCPPQAVATFQATPSLSTIVEQLDGSGRPPQLPSVQSASHAMDSRPSPTQSMHPHNAANTRAAGMPTTNQRAAQRNTTPAQPSMTLASNSAAVHPWTIEYPPQLQPPNPRVYLFPHERDPPRAQPTEPDTTRSGLHQAHLRSPTLKPLHPFAGCNLYRYVTAYAVPPTKINPDLPVSRITFEATPEDVERTPAAVPSNIAGEPPNYSLDRTSQQYRLRCVAVPPNDFPDDQSSIEAETFWPDNLYIDFNEKMVESRRKLHHGRHAPADLTDRVYEGENELKIALARTSTDTHSFNYALSIEIVGIMSHDDIIAGLESRSISAADSLAAIKQSLSPGSDVDMDDDFAITSSSMVIPIFEPFSANRMVTTPVRGSGCLHRDCFDLEAFLSTRQRKAPDQPTVVDCWRCPICRKDVRPHTLVKDGFLEEVVQELTRQGKLDARAIVVEADGSWKVKAEVKTGVRSESMEREDLVGAGKKNGKEIEVIELD</sequence>
<evidence type="ECO:0000256" key="3">
    <source>
        <dbReference type="ARBA" id="ARBA00022833"/>
    </source>
</evidence>
<organism evidence="7 8">
    <name type="scientific">Saxophila tyrrhenica</name>
    <dbReference type="NCBI Taxonomy" id="1690608"/>
    <lineage>
        <taxon>Eukaryota</taxon>
        <taxon>Fungi</taxon>
        <taxon>Dikarya</taxon>
        <taxon>Ascomycota</taxon>
        <taxon>Pezizomycotina</taxon>
        <taxon>Dothideomycetes</taxon>
        <taxon>Dothideomycetidae</taxon>
        <taxon>Mycosphaerellales</taxon>
        <taxon>Extremaceae</taxon>
        <taxon>Saxophila</taxon>
    </lineage>
</organism>
<keyword evidence="2 4" id="KW-0863">Zinc-finger</keyword>
<dbReference type="PANTHER" id="PTHR10782">
    <property type="entry name" value="ZINC FINGER MIZ DOMAIN-CONTAINING PROTEIN"/>
    <property type="match status" value="1"/>
</dbReference>
<dbReference type="GeneID" id="89925800"/>
<dbReference type="PROSITE" id="PS51044">
    <property type="entry name" value="ZF_SP_RING"/>
    <property type="match status" value="1"/>
</dbReference>
<feature type="region of interest" description="Disordered" evidence="5">
    <location>
        <begin position="1"/>
        <end position="26"/>
    </location>
</feature>
<proteinExistence type="predicted"/>
<dbReference type="InterPro" id="IPR013083">
    <property type="entry name" value="Znf_RING/FYVE/PHD"/>
</dbReference>
<dbReference type="EMBL" id="JAVRRT010000006">
    <property type="protein sequence ID" value="KAK5171310.1"/>
    <property type="molecule type" value="Genomic_DNA"/>
</dbReference>
<dbReference type="PANTHER" id="PTHR10782:SF4">
    <property type="entry name" value="TONALLI, ISOFORM E"/>
    <property type="match status" value="1"/>
</dbReference>
<evidence type="ECO:0000313" key="8">
    <source>
        <dbReference type="Proteomes" id="UP001337655"/>
    </source>
</evidence>
<evidence type="ECO:0000256" key="2">
    <source>
        <dbReference type="ARBA" id="ARBA00022771"/>
    </source>
</evidence>
<dbReference type="Gene3D" id="3.30.40.10">
    <property type="entry name" value="Zinc/RING finger domain, C3HC4 (zinc finger)"/>
    <property type="match status" value="1"/>
</dbReference>
<keyword evidence="3" id="KW-0862">Zinc</keyword>
<evidence type="ECO:0000256" key="1">
    <source>
        <dbReference type="ARBA" id="ARBA00022723"/>
    </source>
</evidence>
<feature type="domain" description="SP-RING-type" evidence="6">
    <location>
        <begin position="879"/>
        <end position="971"/>
    </location>
</feature>
<keyword evidence="8" id="KW-1185">Reference proteome</keyword>
<feature type="compositionally biased region" description="Polar residues" evidence="5">
    <location>
        <begin position="604"/>
        <end position="629"/>
    </location>
</feature>
<evidence type="ECO:0000256" key="5">
    <source>
        <dbReference type="SAM" id="MobiDB-lite"/>
    </source>
</evidence>
<keyword evidence="1" id="KW-0479">Metal-binding</keyword>
<dbReference type="InterPro" id="IPR004181">
    <property type="entry name" value="Znf_MIZ"/>
</dbReference>
<reference evidence="7 8" key="1">
    <citation type="submission" date="2023-08" db="EMBL/GenBank/DDBJ databases">
        <title>Black Yeasts Isolated from many extreme environments.</title>
        <authorList>
            <person name="Coleine C."/>
            <person name="Stajich J.E."/>
            <person name="Selbmann L."/>
        </authorList>
    </citation>
    <scope>NUCLEOTIDE SEQUENCE [LARGE SCALE GENOMIC DNA]</scope>
    <source>
        <strain evidence="7 8">CCFEE 5935</strain>
    </source>
</reference>
<dbReference type="Proteomes" id="UP001337655">
    <property type="component" value="Unassembled WGS sequence"/>
</dbReference>
<accession>A0AAV9PFZ6</accession>
<feature type="region of interest" description="Disordered" evidence="5">
    <location>
        <begin position="197"/>
        <end position="272"/>
    </location>
</feature>
<protein>
    <recommendedName>
        <fullName evidence="6">SP-RING-type domain-containing protein</fullName>
    </recommendedName>
</protein>
<dbReference type="AlphaFoldDB" id="A0AAV9PFZ6"/>
<dbReference type="GO" id="GO:0016925">
    <property type="term" value="P:protein sumoylation"/>
    <property type="evidence" value="ECO:0007669"/>
    <property type="project" value="TreeGrafter"/>
</dbReference>
<gene>
    <name evidence="7" type="ORF">LTR77_004454</name>
</gene>
<evidence type="ECO:0000313" key="7">
    <source>
        <dbReference type="EMBL" id="KAK5171310.1"/>
    </source>
</evidence>
<dbReference type="Pfam" id="PF02891">
    <property type="entry name" value="zf-MIZ"/>
    <property type="match status" value="1"/>
</dbReference>
<evidence type="ECO:0000256" key="4">
    <source>
        <dbReference type="PROSITE-ProRule" id="PRU00452"/>
    </source>
</evidence>
<name>A0AAV9PFZ6_9PEZI</name>
<dbReference type="GO" id="GO:0061665">
    <property type="term" value="F:SUMO ligase activity"/>
    <property type="evidence" value="ECO:0007669"/>
    <property type="project" value="TreeGrafter"/>
</dbReference>
<feature type="region of interest" description="Disordered" evidence="5">
    <location>
        <begin position="559"/>
        <end position="680"/>
    </location>
</feature>
<feature type="compositionally biased region" description="Polar residues" evidence="5">
    <location>
        <begin position="92"/>
        <end position="105"/>
    </location>
</feature>
<feature type="region of interest" description="Disordered" evidence="5">
    <location>
        <begin position="725"/>
        <end position="745"/>
    </location>
</feature>
<feature type="compositionally biased region" description="Polar residues" evidence="5">
    <location>
        <begin position="584"/>
        <end position="597"/>
    </location>
</feature>
<dbReference type="GO" id="GO:0000785">
    <property type="term" value="C:chromatin"/>
    <property type="evidence" value="ECO:0007669"/>
    <property type="project" value="TreeGrafter"/>
</dbReference>
<evidence type="ECO:0000259" key="6">
    <source>
        <dbReference type="PROSITE" id="PS51044"/>
    </source>
</evidence>
<comment type="caution">
    <text evidence="7">The sequence shown here is derived from an EMBL/GenBank/DDBJ whole genome shotgun (WGS) entry which is preliminary data.</text>
</comment>
<feature type="region of interest" description="Disordered" evidence="5">
    <location>
        <begin position="45"/>
        <end position="105"/>
    </location>
</feature>